<gene>
    <name evidence="3" type="ORF">RSSM_02156</name>
</gene>
<protein>
    <submittedName>
        <fullName evidence="3">FecR protein domain protein</fullName>
    </submittedName>
</protein>
<dbReference type="InterPro" id="IPR006860">
    <property type="entry name" value="FecR"/>
</dbReference>
<dbReference type="GO" id="GO:0016989">
    <property type="term" value="F:sigma factor antagonist activity"/>
    <property type="evidence" value="ECO:0007669"/>
    <property type="project" value="TreeGrafter"/>
</dbReference>
<evidence type="ECO:0000259" key="2">
    <source>
        <dbReference type="Pfam" id="PF04773"/>
    </source>
</evidence>
<evidence type="ECO:0000313" key="4">
    <source>
        <dbReference type="Proteomes" id="UP000011885"/>
    </source>
</evidence>
<reference evidence="3 4" key="1">
    <citation type="journal article" date="2013" name="Mar. Genomics">
        <title>Expression of sulfatases in Rhodopirellula baltica and the diversity of sulfatases in the genus Rhodopirellula.</title>
        <authorList>
            <person name="Wegner C.E."/>
            <person name="Richter-Heitmann T."/>
            <person name="Klindworth A."/>
            <person name="Klockow C."/>
            <person name="Richter M."/>
            <person name="Achstetter T."/>
            <person name="Glockner F.O."/>
            <person name="Harder J."/>
        </authorList>
    </citation>
    <scope>NUCLEOTIDE SEQUENCE [LARGE SCALE GENOMIC DNA]</scope>
    <source>
        <strain evidence="3 4">SM41</strain>
    </source>
</reference>
<dbReference type="InterPro" id="IPR012373">
    <property type="entry name" value="Ferrdict_sens_TM"/>
</dbReference>
<dbReference type="PANTHER" id="PTHR30273:SF2">
    <property type="entry name" value="PROTEIN FECR"/>
    <property type="match status" value="1"/>
</dbReference>
<keyword evidence="4" id="KW-1185">Reference proteome</keyword>
<sequence length="449" mass="48872">MNNSELIQQYLLGTLSDDQVTVLEDRLAASQSLRRQFAKAAAVDAGLRDVAIESSMETNRSAPSQPVVASWSWVTQGLLSLAIAAGLLLAVGVWTSVRQPSAIASLQTSENAAWESSLPTTVGSRLPPGVMKLATGIATIAFDSGATATLEAPAEFQLLSPVRMSVRRGAAVLDVPESAQGFVVETPGGYAIDHGTQFAVSVNADSQTSEFEVMQGEISVHHASSGKALRLQDAEMASLSSSDLSSREDDRDAEQFTSDPAVIRVGTNGQCTYVIRNNRRGKWIDPEMLMVKQADSRKWDTRAIFRMDLRDIDLSQMQSARLRLNQVPSGKGFASRLPPQNVFAVYGVTVPDREIWVDDPTWEDAPDIDDGVLLGRFEIPRSQQTGTFGIQTQELLDFLRSDLDQQVTFVVVRETRLIEGSDRGLVHAFASDSHPERSGPLLEFSPIQP</sequence>
<evidence type="ECO:0000256" key="1">
    <source>
        <dbReference type="SAM" id="MobiDB-lite"/>
    </source>
</evidence>
<feature type="region of interest" description="Disordered" evidence="1">
    <location>
        <begin position="239"/>
        <end position="260"/>
    </location>
</feature>
<comment type="caution">
    <text evidence="3">The sequence shown here is derived from an EMBL/GenBank/DDBJ whole genome shotgun (WGS) entry which is preliminary data.</text>
</comment>
<dbReference type="PATRIC" id="fig|1263870.3.peg.2298"/>
<dbReference type="Pfam" id="PF04773">
    <property type="entry name" value="FecR"/>
    <property type="match status" value="1"/>
</dbReference>
<organism evidence="3 4">
    <name type="scientific">Rhodopirellula sallentina SM41</name>
    <dbReference type="NCBI Taxonomy" id="1263870"/>
    <lineage>
        <taxon>Bacteria</taxon>
        <taxon>Pseudomonadati</taxon>
        <taxon>Planctomycetota</taxon>
        <taxon>Planctomycetia</taxon>
        <taxon>Pirellulales</taxon>
        <taxon>Pirellulaceae</taxon>
        <taxon>Rhodopirellula</taxon>
    </lineage>
</organism>
<evidence type="ECO:0000313" key="3">
    <source>
        <dbReference type="EMBL" id="EMI56404.1"/>
    </source>
</evidence>
<dbReference type="AlphaFoldDB" id="M5U558"/>
<dbReference type="PANTHER" id="PTHR30273">
    <property type="entry name" value="PERIPLASMIC SIGNAL SENSOR AND SIGMA FACTOR ACTIVATOR FECR-RELATED"/>
    <property type="match status" value="1"/>
</dbReference>
<feature type="compositionally biased region" description="Basic and acidic residues" evidence="1">
    <location>
        <begin position="245"/>
        <end position="254"/>
    </location>
</feature>
<dbReference type="OrthoDB" id="292867at2"/>
<dbReference type="Proteomes" id="UP000011885">
    <property type="component" value="Unassembled WGS sequence"/>
</dbReference>
<accession>M5U558</accession>
<dbReference type="Gene3D" id="2.60.120.1440">
    <property type="match status" value="1"/>
</dbReference>
<proteinExistence type="predicted"/>
<dbReference type="RefSeq" id="WP_008677385.1">
    <property type="nucleotide sequence ID" value="NZ_ANOH01000151.1"/>
</dbReference>
<name>M5U558_9BACT</name>
<dbReference type="EMBL" id="ANOH01000151">
    <property type="protein sequence ID" value="EMI56404.1"/>
    <property type="molecule type" value="Genomic_DNA"/>
</dbReference>
<feature type="domain" description="FecR protein" evidence="2">
    <location>
        <begin position="137"/>
        <end position="218"/>
    </location>
</feature>